<gene>
    <name evidence="1" type="ORF">LCGC14_0372090</name>
</gene>
<sequence length="33" mass="3590">MTCPCIGCADGLDEVCAECRFLKDIKKEVLGND</sequence>
<comment type="caution">
    <text evidence="1">The sequence shown here is derived from an EMBL/GenBank/DDBJ whole genome shotgun (WGS) entry which is preliminary data.</text>
</comment>
<name>A0A0F9WD70_9ZZZZ</name>
<dbReference type="AlphaFoldDB" id="A0A0F9WD70"/>
<dbReference type="EMBL" id="LAZR01000298">
    <property type="protein sequence ID" value="KKN76183.1"/>
    <property type="molecule type" value="Genomic_DNA"/>
</dbReference>
<protein>
    <submittedName>
        <fullName evidence="1">Uncharacterized protein</fullName>
    </submittedName>
</protein>
<reference evidence="1" key="1">
    <citation type="journal article" date="2015" name="Nature">
        <title>Complex archaea that bridge the gap between prokaryotes and eukaryotes.</title>
        <authorList>
            <person name="Spang A."/>
            <person name="Saw J.H."/>
            <person name="Jorgensen S.L."/>
            <person name="Zaremba-Niedzwiedzka K."/>
            <person name="Martijn J."/>
            <person name="Lind A.E."/>
            <person name="van Eijk R."/>
            <person name="Schleper C."/>
            <person name="Guy L."/>
            <person name="Ettema T.J."/>
        </authorList>
    </citation>
    <scope>NUCLEOTIDE SEQUENCE</scope>
</reference>
<proteinExistence type="predicted"/>
<organism evidence="1">
    <name type="scientific">marine sediment metagenome</name>
    <dbReference type="NCBI Taxonomy" id="412755"/>
    <lineage>
        <taxon>unclassified sequences</taxon>
        <taxon>metagenomes</taxon>
        <taxon>ecological metagenomes</taxon>
    </lineage>
</organism>
<accession>A0A0F9WD70</accession>
<evidence type="ECO:0000313" key="1">
    <source>
        <dbReference type="EMBL" id="KKN76183.1"/>
    </source>
</evidence>